<evidence type="ECO:0000313" key="9">
    <source>
        <dbReference type="Proteomes" id="UP000500953"/>
    </source>
</evidence>
<dbReference type="EMBL" id="CP046173">
    <property type="protein sequence ID" value="QIS22235.1"/>
    <property type="molecule type" value="Genomic_DNA"/>
</dbReference>
<feature type="transmembrane region" description="Helical" evidence="7">
    <location>
        <begin position="55"/>
        <end position="78"/>
    </location>
</feature>
<feature type="transmembrane region" description="Helical" evidence="7">
    <location>
        <begin position="12"/>
        <end position="35"/>
    </location>
</feature>
<feature type="transmembrane region" description="Helical" evidence="7">
    <location>
        <begin position="130"/>
        <end position="155"/>
    </location>
</feature>
<feature type="transmembrane region" description="Helical" evidence="7">
    <location>
        <begin position="252"/>
        <end position="272"/>
    </location>
</feature>
<keyword evidence="5 7" id="KW-0472">Membrane</keyword>
<dbReference type="RefSeq" id="WP_167489670.1">
    <property type="nucleotide sequence ID" value="NZ_CP046173.1"/>
</dbReference>
<reference evidence="8 9" key="1">
    <citation type="journal article" date="2019" name="ACS Chem. Biol.">
        <title>Identification and Mobilization of a Cryptic Antibiotic Biosynthesis Gene Locus from a Human-Pathogenic Nocardia Isolate.</title>
        <authorList>
            <person name="Herisse M."/>
            <person name="Ishida K."/>
            <person name="Porter J.L."/>
            <person name="Howden B."/>
            <person name="Hertweck C."/>
            <person name="Stinear T.P."/>
            <person name="Pidot S.J."/>
        </authorList>
    </citation>
    <scope>NUCLEOTIDE SEQUENCE [LARGE SCALE GENOMIC DNA]</scope>
    <source>
        <strain evidence="8 9">AUSMDU00012715</strain>
    </source>
</reference>
<dbReference type="GO" id="GO:0055085">
    <property type="term" value="P:transmembrane transport"/>
    <property type="evidence" value="ECO:0007669"/>
    <property type="project" value="InterPro"/>
</dbReference>
<evidence type="ECO:0000256" key="2">
    <source>
        <dbReference type="ARBA" id="ARBA00008034"/>
    </source>
</evidence>
<feature type="transmembrane region" description="Helical" evidence="7">
    <location>
        <begin position="224"/>
        <end position="246"/>
    </location>
</feature>
<name>A0A6G9Z9H0_9NOCA</name>
<keyword evidence="4 7" id="KW-1133">Transmembrane helix</keyword>
<dbReference type="PANTHER" id="PTHR30477">
    <property type="entry name" value="ABC-TRANSPORTER METAL-BINDING PROTEIN"/>
    <property type="match status" value="1"/>
</dbReference>
<evidence type="ECO:0000256" key="4">
    <source>
        <dbReference type="ARBA" id="ARBA00022989"/>
    </source>
</evidence>
<dbReference type="InterPro" id="IPR001626">
    <property type="entry name" value="ABC_TroCD"/>
</dbReference>
<dbReference type="Pfam" id="PF00950">
    <property type="entry name" value="ABC-3"/>
    <property type="match status" value="1"/>
</dbReference>
<dbReference type="SUPFAM" id="SSF81345">
    <property type="entry name" value="ABC transporter involved in vitamin B12 uptake, BtuC"/>
    <property type="match status" value="1"/>
</dbReference>
<evidence type="ECO:0000256" key="1">
    <source>
        <dbReference type="ARBA" id="ARBA00004141"/>
    </source>
</evidence>
<comment type="similarity">
    <text evidence="2 6">Belongs to the ABC-3 integral membrane protein family.</text>
</comment>
<feature type="transmembrane region" description="Helical" evidence="7">
    <location>
        <begin position="167"/>
        <end position="191"/>
    </location>
</feature>
<keyword evidence="6" id="KW-0813">Transport</keyword>
<evidence type="ECO:0000256" key="6">
    <source>
        <dbReference type="RuleBase" id="RU003943"/>
    </source>
</evidence>
<dbReference type="InterPro" id="IPR037294">
    <property type="entry name" value="ABC_BtuC-like"/>
</dbReference>
<dbReference type="AlphaFoldDB" id="A0A6G9Z9H0"/>
<feature type="transmembrane region" description="Helical" evidence="7">
    <location>
        <begin position="90"/>
        <end position="110"/>
    </location>
</feature>
<feature type="transmembrane region" description="Helical" evidence="7">
    <location>
        <begin position="197"/>
        <end position="217"/>
    </location>
</feature>
<proteinExistence type="inferred from homology"/>
<dbReference type="GO" id="GO:0010043">
    <property type="term" value="P:response to zinc ion"/>
    <property type="evidence" value="ECO:0007669"/>
    <property type="project" value="TreeGrafter"/>
</dbReference>
<dbReference type="PANTHER" id="PTHR30477:SF0">
    <property type="entry name" value="METAL TRANSPORT SYSTEM MEMBRANE PROTEIN TM_0125-RELATED"/>
    <property type="match status" value="1"/>
</dbReference>
<evidence type="ECO:0000256" key="5">
    <source>
        <dbReference type="ARBA" id="ARBA00023136"/>
    </source>
</evidence>
<protein>
    <submittedName>
        <fullName evidence="8">Metal ABC transporter permease</fullName>
    </submittedName>
</protein>
<dbReference type="GO" id="GO:0043190">
    <property type="term" value="C:ATP-binding cassette (ABC) transporter complex"/>
    <property type="evidence" value="ECO:0007669"/>
    <property type="project" value="InterPro"/>
</dbReference>
<dbReference type="Gene3D" id="1.10.3470.10">
    <property type="entry name" value="ABC transporter involved in vitamin B12 uptake, BtuC"/>
    <property type="match status" value="1"/>
</dbReference>
<evidence type="ECO:0000256" key="3">
    <source>
        <dbReference type="ARBA" id="ARBA00022692"/>
    </source>
</evidence>
<gene>
    <name evidence="8" type="ORF">F6W96_31715</name>
</gene>
<comment type="subcellular location">
    <subcellularLocation>
        <location evidence="6">Cell membrane</location>
        <topology evidence="6">Multi-pass membrane protein</topology>
    </subcellularLocation>
    <subcellularLocation>
        <location evidence="1">Membrane</location>
        <topology evidence="1">Multi-pass membrane protein</topology>
    </subcellularLocation>
</comment>
<evidence type="ECO:0000313" key="8">
    <source>
        <dbReference type="EMBL" id="QIS22235.1"/>
    </source>
</evidence>
<keyword evidence="3 6" id="KW-0812">Transmembrane</keyword>
<organism evidence="8 9">
    <name type="scientific">Nocardia terpenica</name>
    <dbReference type="NCBI Taxonomy" id="455432"/>
    <lineage>
        <taxon>Bacteria</taxon>
        <taxon>Bacillati</taxon>
        <taxon>Actinomycetota</taxon>
        <taxon>Actinomycetes</taxon>
        <taxon>Mycobacteriales</taxon>
        <taxon>Nocardiaceae</taxon>
        <taxon>Nocardia</taxon>
    </lineage>
</organism>
<accession>A0A6G9Z9H0</accession>
<sequence>MNALSTMLSHQFIVHALIAGTAVAVLCGLAGYFVVLRGEVFVGDALGHVAYTGAMAALAAGINPWLGLFAATVVGGFALGFGGGGGSDDVAIGSFFSWVLGLGVLFLTFYTTHRSTTNGSANVNVLFGSIFGIGAVGAWTAALVCAGAVIVLVILSRPLLFATIDPAVARAVGVPVRIVGAMFLAVVGVTVVEATQIVGAVVVLGLLAAPAATAARLTARPWPAFWLSAGLAVAAVWTGIVLSYAIPKAPASFTIMAVAAGGYLLAALLTRFRRNRIRTHARTEAVHA</sequence>
<dbReference type="Proteomes" id="UP000500953">
    <property type="component" value="Chromosome"/>
</dbReference>
<evidence type="ECO:0000256" key="7">
    <source>
        <dbReference type="SAM" id="Phobius"/>
    </source>
</evidence>